<feature type="compositionally biased region" description="Basic and acidic residues" evidence="1">
    <location>
        <begin position="33"/>
        <end position="53"/>
    </location>
</feature>
<comment type="caution">
    <text evidence="3">The sequence shown here is derived from an EMBL/GenBank/DDBJ whole genome shotgun (WGS) entry which is preliminary data.</text>
</comment>
<evidence type="ECO:0000256" key="1">
    <source>
        <dbReference type="SAM" id="MobiDB-lite"/>
    </source>
</evidence>
<proteinExistence type="predicted"/>
<evidence type="ECO:0000259" key="2">
    <source>
        <dbReference type="Pfam" id="PF15927"/>
    </source>
</evidence>
<dbReference type="EMBL" id="CAXLJM020000012">
    <property type="protein sequence ID" value="CAL8076583.1"/>
    <property type="molecule type" value="Genomic_DNA"/>
</dbReference>
<feature type="compositionally biased region" description="Basic residues" evidence="1">
    <location>
        <begin position="1"/>
        <end position="10"/>
    </location>
</feature>
<protein>
    <recommendedName>
        <fullName evidence="2">IC97/Casc1 N-terminal domain-containing protein</fullName>
    </recommendedName>
</protein>
<dbReference type="Proteomes" id="UP001642540">
    <property type="component" value="Unassembled WGS sequence"/>
</dbReference>
<keyword evidence="4" id="KW-1185">Reference proteome</keyword>
<name>A0ABP1PT69_9HEXA</name>
<accession>A0ABP1PT69</accession>
<evidence type="ECO:0000313" key="3">
    <source>
        <dbReference type="EMBL" id="CAL8076583.1"/>
    </source>
</evidence>
<organism evidence="3 4">
    <name type="scientific">Orchesella dallaii</name>
    <dbReference type="NCBI Taxonomy" id="48710"/>
    <lineage>
        <taxon>Eukaryota</taxon>
        <taxon>Metazoa</taxon>
        <taxon>Ecdysozoa</taxon>
        <taxon>Arthropoda</taxon>
        <taxon>Hexapoda</taxon>
        <taxon>Collembola</taxon>
        <taxon>Entomobryomorpha</taxon>
        <taxon>Entomobryoidea</taxon>
        <taxon>Orchesellidae</taxon>
        <taxon>Orchesellinae</taxon>
        <taxon>Orchesella</taxon>
    </lineage>
</organism>
<dbReference type="Pfam" id="PF15927">
    <property type="entry name" value="Casc1_N"/>
    <property type="match status" value="1"/>
</dbReference>
<reference evidence="3 4" key="1">
    <citation type="submission" date="2024-08" db="EMBL/GenBank/DDBJ databases">
        <authorList>
            <person name="Cucini C."/>
            <person name="Frati F."/>
        </authorList>
    </citation>
    <scope>NUCLEOTIDE SEQUENCE [LARGE SCALE GENOMIC DNA]</scope>
</reference>
<dbReference type="InterPro" id="IPR031826">
    <property type="entry name" value="IC97/Casc1_N"/>
</dbReference>
<feature type="domain" description="IC97/Casc1 N-terminal" evidence="2">
    <location>
        <begin position="39"/>
        <end position="169"/>
    </location>
</feature>
<sequence length="184" mass="20448">MAKSKGKKSKAGGGEAGGGGKKGGSKASKGKGKKEPKSKRDMELAKKRAEQEELERQKKEAELAAIAQKKLEIELALQSGHLLSSTSCIHTFDKWVLGRIERNILLQGWGTFVACRNIPDFVQLSQVNAFLEYWKSQLKKPDMKTLLKSVPELLQIIEELKAFLQPPTESCHLDMIRELGLVTF</sequence>
<feature type="compositionally biased region" description="Gly residues" evidence="1">
    <location>
        <begin position="11"/>
        <end position="22"/>
    </location>
</feature>
<gene>
    <name evidence="3" type="ORF">ODALV1_LOCUS3521</name>
</gene>
<evidence type="ECO:0000313" key="4">
    <source>
        <dbReference type="Proteomes" id="UP001642540"/>
    </source>
</evidence>
<feature type="region of interest" description="Disordered" evidence="1">
    <location>
        <begin position="1"/>
        <end position="53"/>
    </location>
</feature>